<dbReference type="GO" id="GO:0009898">
    <property type="term" value="C:cytoplasmic side of plasma membrane"/>
    <property type="evidence" value="ECO:0007669"/>
    <property type="project" value="UniProtKB-UniRule"/>
</dbReference>
<dbReference type="InterPro" id="IPR051012">
    <property type="entry name" value="CellSynth/LPSAsmb/PSIAsmb"/>
</dbReference>
<dbReference type="InterPro" id="IPR030865">
    <property type="entry name" value="LapB"/>
</dbReference>
<sequence length="424" mass="47741">MDFDLWWLLAIPLVFGLGWVAARLDARQLRTEQSSLPRSYFKGLNFLLNEQPDKAIDAFIEVARLDPETTELHFALGSLFRRRGETERAIRVHQNLVNRPDLPPNERDHALFELGQDFLRAGLLDRAEESLRMLMEGTFAEPAKRVLLELYEVEKEWRKAIEAARELQKLQGKDYAVQIAQFCCEVAQEALQRKDVPTAVEWLERALQENPKNVRATIQLGDVAQGQGDVEGAIKRWRSIEQQNTAFLPLVAERLMKAYTQLGRAAEGLASLRSKMDARLGPELLDTVYKYELDVHGIDDAVALMRDQIRRQPSLMALTRLVEAEATRASEAVGSEAPAAADAAESALADPVEAGSNADIQRAQDLGAIRDLLQSRTRNLARYTCQECGFRARLFYWQCPGCNRWETYAPRRTETLGGSGGASM</sequence>
<name>A0AAD2AR68_9RALS</name>
<feature type="domain" description="LapB rubredoxin metal binding" evidence="6">
    <location>
        <begin position="383"/>
        <end position="407"/>
    </location>
</feature>
<evidence type="ECO:0000256" key="3">
    <source>
        <dbReference type="ARBA" id="ARBA00022803"/>
    </source>
</evidence>
<feature type="binding site" evidence="4">
    <location>
        <position position="385"/>
    </location>
    <ligand>
        <name>Fe cation</name>
        <dbReference type="ChEBI" id="CHEBI:24875"/>
    </ligand>
</feature>
<evidence type="ECO:0000256" key="4">
    <source>
        <dbReference type="HAMAP-Rule" id="MF_00994"/>
    </source>
</evidence>
<dbReference type="InterPro" id="IPR019734">
    <property type="entry name" value="TPR_rpt"/>
</dbReference>
<dbReference type="GO" id="GO:0005506">
    <property type="term" value="F:iron ion binding"/>
    <property type="evidence" value="ECO:0007669"/>
    <property type="project" value="UniProtKB-UniRule"/>
</dbReference>
<evidence type="ECO:0000256" key="2">
    <source>
        <dbReference type="ARBA" id="ARBA00022737"/>
    </source>
</evidence>
<comment type="function">
    <text evidence="4">Modulates cellular lipopolysaccharide (LPS) levels by regulating LpxC, which is involved in lipid A biosynthesis. May act by modulating the proteolytic activity of FtsH towards LpxC. May also coordinate assembly of proteins involved in LPS synthesis at the plasma membrane.</text>
</comment>
<keyword evidence="4" id="KW-1003">Cell membrane</keyword>
<keyword evidence="4" id="KW-0408">Iron</keyword>
<evidence type="ECO:0000256" key="1">
    <source>
        <dbReference type="ARBA" id="ARBA00022723"/>
    </source>
</evidence>
<dbReference type="InterPro" id="IPR041166">
    <property type="entry name" value="Rubredoxin_2"/>
</dbReference>
<dbReference type="HAMAP" id="MF_00994">
    <property type="entry name" value="LPS_assembly_LapB"/>
    <property type="match status" value="1"/>
</dbReference>
<dbReference type="Pfam" id="PF18073">
    <property type="entry name" value="Zn_ribbon_LapB"/>
    <property type="match status" value="1"/>
</dbReference>
<comment type="subcellular location">
    <subcellularLocation>
        <location evidence="4">Cell inner membrane</location>
        <topology evidence="4">Single-pass membrane protein</topology>
        <orientation evidence="4">Cytoplasmic side</orientation>
    </subcellularLocation>
</comment>
<proteinExistence type="inferred from homology"/>
<dbReference type="GO" id="GO:0008653">
    <property type="term" value="P:lipopolysaccharide metabolic process"/>
    <property type="evidence" value="ECO:0007669"/>
    <property type="project" value="InterPro"/>
</dbReference>
<dbReference type="EMBL" id="CATWAF010000001">
    <property type="protein sequence ID" value="CAJ0687399.1"/>
    <property type="molecule type" value="Genomic_DNA"/>
</dbReference>
<feature type="binding site" evidence="4">
    <location>
        <position position="399"/>
    </location>
    <ligand>
        <name>Fe cation</name>
        <dbReference type="ChEBI" id="CHEBI:24875"/>
    </ligand>
</feature>
<comment type="caution">
    <text evidence="7">The sequence shown here is derived from an EMBL/GenBank/DDBJ whole genome shotgun (WGS) entry which is preliminary data.</text>
</comment>
<evidence type="ECO:0000313" key="7">
    <source>
        <dbReference type="EMBL" id="CAJ0687399.1"/>
    </source>
</evidence>
<dbReference type="Pfam" id="PF13432">
    <property type="entry name" value="TPR_16"/>
    <property type="match status" value="2"/>
</dbReference>
<accession>A0AAD2AR68</accession>
<keyword evidence="4 5" id="KW-0472">Membrane</keyword>
<feature type="binding site" evidence="4">
    <location>
        <position position="402"/>
    </location>
    <ligand>
        <name>Fe cation</name>
        <dbReference type="ChEBI" id="CHEBI:24875"/>
    </ligand>
</feature>
<keyword evidence="4 5" id="KW-1133">Transmembrane helix</keyword>
<reference evidence="7 8" key="1">
    <citation type="submission" date="2023-07" db="EMBL/GenBank/DDBJ databases">
        <authorList>
            <person name="Peeters C."/>
        </authorList>
    </citation>
    <scope>NUCLEOTIDE SEQUENCE [LARGE SCALE GENOMIC DNA]</scope>
    <source>
        <strain evidence="7 8">LMG 18091</strain>
    </source>
</reference>
<dbReference type="InterPro" id="IPR011990">
    <property type="entry name" value="TPR-like_helical_dom_sf"/>
</dbReference>
<keyword evidence="4" id="KW-0997">Cell inner membrane</keyword>
<dbReference type="AlphaFoldDB" id="A0AAD2AR68"/>
<evidence type="ECO:0000259" key="6">
    <source>
        <dbReference type="Pfam" id="PF18073"/>
    </source>
</evidence>
<keyword evidence="2 4" id="KW-0677">Repeat</keyword>
<dbReference type="SUPFAM" id="SSF48452">
    <property type="entry name" value="TPR-like"/>
    <property type="match status" value="1"/>
</dbReference>
<gene>
    <name evidence="7" type="primary">lapB_1</name>
    <name evidence="4" type="synonym">lapB</name>
    <name evidence="7" type="ORF">LMG18091_00754</name>
</gene>
<dbReference type="SMART" id="SM00028">
    <property type="entry name" value="TPR"/>
    <property type="match status" value="3"/>
</dbReference>
<protein>
    <recommendedName>
        <fullName evidence="4">Lipopolysaccharide assembly protein B</fullName>
    </recommendedName>
</protein>
<keyword evidence="8" id="KW-1185">Reference proteome</keyword>
<dbReference type="Gene3D" id="1.25.40.10">
    <property type="entry name" value="Tetratricopeptide repeat domain"/>
    <property type="match status" value="2"/>
</dbReference>
<dbReference type="GO" id="GO:0046890">
    <property type="term" value="P:regulation of lipid biosynthetic process"/>
    <property type="evidence" value="ECO:0007669"/>
    <property type="project" value="UniProtKB-UniRule"/>
</dbReference>
<evidence type="ECO:0000313" key="8">
    <source>
        <dbReference type="Proteomes" id="UP001189915"/>
    </source>
</evidence>
<dbReference type="PANTHER" id="PTHR45586:SF1">
    <property type="entry name" value="LIPOPOLYSACCHARIDE ASSEMBLY PROTEIN B"/>
    <property type="match status" value="1"/>
</dbReference>
<feature type="binding site" evidence="4">
    <location>
        <position position="388"/>
    </location>
    <ligand>
        <name>Fe cation</name>
        <dbReference type="ChEBI" id="CHEBI:24875"/>
    </ligand>
</feature>
<dbReference type="RefSeq" id="WP_316868621.1">
    <property type="nucleotide sequence ID" value="NZ_CATWAF010000001.1"/>
</dbReference>
<dbReference type="NCBIfam" id="NF008755">
    <property type="entry name" value="PRK11788.1-3"/>
    <property type="match status" value="1"/>
</dbReference>
<dbReference type="Proteomes" id="UP001189915">
    <property type="component" value="Unassembled WGS sequence"/>
</dbReference>
<evidence type="ECO:0000256" key="5">
    <source>
        <dbReference type="SAM" id="Phobius"/>
    </source>
</evidence>
<feature type="topological domain" description="Cytoplasmic" evidence="4">
    <location>
        <begin position="23"/>
        <end position="424"/>
    </location>
</feature>
<comment type="similarity">
    <text evidence="4">Belongs to the LapB family.</text>
</comment>
<organism evidence="7 8">
    <name type="scientific">Ralstonia wenshanensis</name>
    <dbReference type="NCBI Taxonomy" id="2842456"/>
    <lineage>
        <taxon>Bacteria</taxon>
        <taxon>Pseudomonadati</taxon>
        <taxon>Pseudomonadota</taxon>
        <taxon>Betaproteobacteria</taxon>
        <taxon>Burkholderiales</taxon>
        <taxon>Burkholderiaceae</taxon>
        <taxon>Ralstonia</taxon>
    </lineage>
</organism>
<keyword evidence="3 4" id="KW-0802">TPR repeat</keyword>
<keyword evidence="1 4" id="KW-0479">Metal-binding</keyword>
<feature type="transmembrane region" description="Helical" evidence="5">
    <location>
        <begin position="6"/>
        <end position="24"/>
    </location>
</feature>
<keyword evidence="4 5" id="KW-0812">Transmembrane</keyword>
<dbReference type="PANTHER" id="PTHR45586">
    <property type="entry name" value="TPR REPEAT-CONTAINING PROTEIN PA4667"/>
    <property type="match status" value="1"/>
</dbReference>